<comment type="cofactor">
    <cofactor evidence="1">
        <name>iron-sulfur cluster</name>
        <dbReference type="ChEBI" id="CHEBI:30408"/>
    </cofactor>
</comment>
<dbReference type="EC" id="1.18.6.1" evidence="4"/>
<protein>
    <recommendedName>
        <fullName evidence="5">Nitrogenase iron-iron protein delta chain</fullName>
        <ecNumber evidence="4">1.18.6.1</ecNumber>
    </recommendedName>
    <alternativeName>
        <fullName evidence="13">Nitrogenase component I</fullName>
    </alternativeName>
</protein>
<evidence type="ECO:0000256" key="8">
    <source>
        <dbReference type="ARBA" id="ARBA00022840"/>
    </source>
</evidence>
<evidence type="ECO:0000256" key="4">
    <source>
        <dbReference type="ARBA" id="ARBA00012773"/>
    </source>
</evidence>
<dbReference type="GO" id="GO:0016163">
    <property type="term" value="F:nitrogenase activity"/>
    <property type="evidence" value="ECO:0007669"/>
    <property type="project" value="UniProtKB-EC"/>
</dbReference>
<keyword evidence="9" id="KW-0560">Oxidoreductase</keyword>
<comment type="catalytic activity">
    <reaction evidence="14">
        <text>N2 + 8 reduced [2Fe-2S]-[ferredoxin] + 16 ATP + 16 H2O = H2 + 8 oxidized [2Fe-2S]-[ferredoxin] + 2 NH4(+) + 16 ADP + 16 phosphate + 6 H(+)</text>
        <dbReference type="Rhea" id="RHEA:21448"/>
        <dbReference type="Rhea" id="RHEA-COMP:10000"/>
        <dbReference type="Rhea" id="RHEA-COMP:10001"/>
        <dbReference type="ChEBI" id="CHEBI:15377"/>
        <dbReference type="ChEBI" id="CHEBI:15378"/>
        <dbReference type="ChEBI" id="CHEBI:17997"/>
        <dbReference type="ChEBI" id="CHEBI:18276"/>
        <dbReference type="ChEBI" id="CHEBI:28938"/>
        <dbReference type="ChEBI" id="CHEBI:30616"/>
        <dbReference type="ChEBI" id="CHEBI:33737"/>
        <dbReference type="ChEBI" id="CHEBI:33738"/>
        <dbReference type="ChEBI" id="CHEBI:43474"/>
        <dbReference type="ChEBI" id="CHEBI:456216"/>
        <dbReference type="EC" id="1.18.6.1"/>
    </reaction>
</comment>
<dbReference type="AlphaFoldDB" id="A0A4R3K6S2"/>
<evidence type="ECO:0000256" key="13">
    <source>
        <dbReference type="ARBA" id="ARBA00030899"/>
    </source>
</evidence>
<evidence type="ECO:0000313" key="15">
    <source>
        <dbReference type="EMBL" id="TCS78448.1"/>
    </source>
</evidence>
<evidence type="ECO:0000256" key="2">
    <source>
        <dbReference type="ARBA" id="ARBA00004064"/>
    </source>
</evidence>
<keyword evidence="6" id="KW-0479">Metal-binding</keyword>
<dbReference type="Proteomes" id="UP000295188">
    <property type="component" value="Unassembled WGS sequence"/>
</dbReference>
<reference evidence="15 16" key="1">
    <citation type="submission" date="2019-03" db="EMBL/GenBank/DDBJ databases">
        <title>Genomic Encyclopedia of Type Strains, Phase IV (KMG-IV): sequencing the most valuable type-strain genomes for metagenomic binning, comparative biology and taxonomic classification.</title>
        <authorList>
            <person name="Goeker M."/>
        </authorList>
    </citation>
    <scope>NUCLEOTIDE SEQUENCE [LARGE SCALE GENOMIC DNA]</scope>
    <source>
        <strain evidence="15 16">DSM 20467</strain>
    </source>
</reference>
<evidence type="ECO:0000256" key="12">
    <source>
        <dbReference type="ARBA" id="ARBA00023231"/>
    </source>
</evidence>
<keyword evidence="8" id="KW-0067">ATP-binding</keyword>
<sequence>MEMTIESGKDTLMSYIMKNCLWQFNSRGWDRQTQNENIIGKATQILCKETTVRKTLADRCYWAEAQQLVNDWECFPWLKKMNTSDIKTMMCKLKETLDYQLITNSLNEELKNPNY</sequence>
<evidence type="ECO:0000256" key="1">
    <source>
        <dbReference type="ARBA" id="ARBA00001915"/>
    </source>
</evidence>
<evidence type="ECO:0000256" key="7">
    <source>
        <dbReference type="ARBA" id="ARBA00022741"/>
    </source>
</evidence>
<comment type="caution">
    <text evidence="15">The sequence shown here is derived from an EMBL/GenBank/DDBJ whole genome shotgun (WGS) entry which is preliminary data.</text>
</comment>
<keyword evidence="11" id="KW-0411">Iron-sulfur</keyword>
<dbReference type="EMBL" id="SMAA01000010">
    <property type="protein sequence ID" value="TCS78448.1"/>
    <property type="molecule type" value="Genomic_DNA"/>
</dbReference>
<comment type="function">
    <text evidence="2">The key enzymatic reactions in nitrogen fixation are catalyzed by the nitrogenase complex, which has 2 components: the iron protein (component 2) and a component 1 which is either a molybdenum-iron protein, a vanadium-iron, or an iron-iron protein.</text>
</comment>
<dbReference type="InterPro" id="IPR014278">
    <property type="entry name" value="Nase_Fe-Fe_dsu"/>
</dbReference>
<evidence type="ECO:0000256" key="11">
    <source>
        <dbReference type="ARBA" id="ARBA00023014"/>
    </source>
</evidence>
<organism evidence="15 16">
    <name type="scientific">Pectinatus cerevisiiphilus</name>
    <dbReference type="NCBI Taxonomy" id="86956"/>
    <lineage>
        <taxon>Bacteria</taxon>
        <taxon>Bacillati</taxon>
        <taxon>Bacillota</taxon>
        <taxon>Negativicutes</taxon>
        <taxon>Selenomonadales</taxon>
        <taxon>Selenomonadaceae</taxon>
        <taxon>Pectinatus</taxon>
    </lineage>
</organism>
<keyword evidence="10" id="KW-0408">Iron</keyword>
<dbReference type="NCBIfam" id="TIGR02929">
    <property type="entry name" value="anfG_nitrog"/>
    <property type="match status" value="1"/>
</dbReference>
<dbReference type="GO" id="GO:0005506">
    <property type="term" value="F:iron ion binding"/>
    <property type="evidence" value="ECO:0007669"/>
    <property type="project" value="InterPro"/>
</dbReference>
<keyword evidence="7" id="KW-0547">Nucleotide-binding</keyword>
<evidence type="ECO:0000256" key="9">
    <source>
        <dbReference type="ARBA" id="ARBA00023002"/>
    </source>
</evidence>
<accession>A0A4R3K6S2</accession>
<dbReference type="Pfam" id="PF03139">
    <property type="entry name" value="AnfG_VnfG"/>
    <property type="match status" value="1"/>
</dbReference>
<evidence type="ECO:0000256" key="5">
    <source>
        <dbReference type="ARBA" id="ARBA00015525"/>
    </source>
</evidence>
<gene>
    <name evidence="15" type="ORF">EDC37_11084</name>
</gene>
<comment type="subunit">
    <text evidence="3">Hexamer of two alpha, two beta, and two delta chains.</text>
</comment>
<evidence type="ECO:0000256" key="14">
    <source>
        <dbReference type="ARBA" id="ARBA00047967"/>
    </source>
</evidence>
<dbReference type="GO" id="GO:0051536">
    <property type="term" value="F:iron-sulfur cluster binding"/>
    <property type="evidence" value="ECO:0007669"/>
    <property type="project" value="UniProtKB-KW"/>
</dbReference>
<proteinExistence type="predicted"/>
<keyword evidence="12" id="KW-0535">Nitrogen fixation</keyword>
<evidence type="ECO:0000256" key="3">
    <source>
        <dbReference type="ARBA" id="ARBA00011515"/>
    </source>
</evidence>
<evidence type="ECO:0000313" key="16">
    <source>
        <dbReference type="Proteomes" id="UP000295188"/>
    </source>
</evidence>
<dbReference type="InterPro" id="IPR004349">
    <property type="entry name" value="V/Nase_d_su"/>
</dbReference>
<name>A0A4R3K6S2_9FIRM</name>
<evidence type="ECO:0000256" key="10">
    <source>
        <dbReference type="ARBA" id="ARBA00023004"/>
    </source>
</evidence>
<evidence type="ECO:0000256" key="6">
    <source>
        <dbReference type="ARBA" id="ARBA00022723"/>
    </source>
</evidence>
<keyword evidence="16" id="KW-1185">Reference proteome</keyword>
<dbReference type="GO" id="GO:0005524">
    <property type="term" value="F:ATP binding"/>
    <property type="evidence" value="ECO:0007669"/>
    <property type="project" value="UniProtKB-KW"/>
</dbReference>